<evidence type="ECO:0000256" key="1">
    <source>
        <dbReference type="SAM" id="MobiDB-lite"/>
    </source>
</evidence>
<keyword evidence="3" id="KW-1185">Reference proteome</keyword>
<protein>
    <submittedName>
        <fullName evidence="2">Uncharacterized protein</fullName>
    </submittedName>
</protein>
<dbReference type="AlphaFoldDB" id="A0AAN8LK66"/>
<organism evidence="2 3">
    <name type="scientific">Coregonus suidteri</name>
    <dbReference type="NCBI Taxonomy" id="861788"/>
    <lineage>
        <taxon>Eukaryota</taxon>
        <taxon>Metazoa</taxon>
        <taxon>Chordata</taxon>
        <taxon>Craniata</taxon>
        <taxon>Vertebrata</taxon>
        <taxon>Euteleostomi</taxon>
        <taxon>Actinopterygii</taxon>
        <taxon>Neopterygii</taxon>
        <taxon>Teleostei</taxon>
        <taxon>Protacanthopterygii</taxon>
        <taxon>Salmoniformes</taxon>
        <taxon>Salmonidae</taxon>
        <taxon>Coregoninae</taxon>
        <taxon>Coregonus</taxon>
    </lineage>
</organism>
<comment type="caution">
    <text evidence="2">The sequence shown here is derived from an EMBL/GenBank/DDBJ whole genome shotgun (WGS) entry which is preliminary data.</text>
</comment>
<dbReference type="Proteomes" id="UP001356427">
    <property type="component" value="Unassembled WGS sequence"/>
</dbReference>
<accession>A0AAN8LK66</accession>
<sequence>MQQVMKDLKEKLADSESSKEQNDNLSQEHQDQIRQLKRDQLQEILWGVRDERNQLKRDLGENVEMIIENQEELRVALEKIHHQEENIKHMDMPI</sequence>
<evidence type="ECO:0000313" key="3">
    <source>
        <dbReference type="Proteomes" id="UP001356427"/>
    </source>
</evidence>
<name>A0AAN8LK66_9TELE</name>
<dbReference type="EMBL" id="JAGTTL010000014">
    <property type="protein sequence ID" value="KAK6313110.1"/>
    <property type="molecule type" value="Genomic_DNA"/>
</dbReference>
<feature type="region of interest" description="Disordered" evidence="1">
    <location>
        <begin position="1"/>
        <end position="34"/>
    </location>
</feature>
<evidence type="ECO:0000313" key="2">
    <source>
        <dbReference type="EMBL" id="KAK6313110.1"/>
    </source>
</evidence>
<reference evidence="2 3" key="1">
    <citation type="submission" date="2021-04" db="EMBL/GenBank/DDBJ databases">
        <authorList>
            <person name="De Guttry C."/>
            <person name="Zahm M."/>
            <person name="Klopp C."/>
            <person name="Cabau C."/>
            <person name="Louis A."/>
            <person name="Berthelot C."/>
            <person name="Parey E."/>
            <person name="Roest Crollius H."/>
            <person name="Montfort J."/>
            <person name="Robinson-Rechavi M."/>
            <person name="Bucao C."/>
            <person name="Bouchez O."/>
            <person name="Gislard M."/>
            <person name="Lluch J."/>
            <person name="Milhes M."/>
            <person name="Lampietro C."/>
            <person name="Lopez Roques C."/>
            <person name="Donnadieu C."/>
            <person name="Braasch I."/>
            <person name="Desvignes T."/>
            <person name="Postlethwait J."/>
            <person name="Bobe J."/>
            <person name="Wedekind C."/>
            <person name="Guiguen Y."/>
        </authorList>
    </citation>
    <scope>NUCLEOTIDE SEQUENCE [LARGE SCALE GENOMIC DNA]</scope>
    <source>
        <strain evidence="2">Cs_M1</strain>
        <tissue evidence="2">Blood</tissue>
    </source>
</reference>
<proteinExistence type="predicted"/>
<gene>
    <name evidence="2" type="ORF">J4Q44_G00164570</name>
</gene>